<dbReference type="Gene3D" id="3.30.70.1150">
    <property type="entry name" value="ACT-like. Chain A, domain 2"/>
    <property type="match status" value="1"/>
</dbReference>
<evidence type="ECO:0000256" key="2">
    <source>
        <dbReference type="ARBA" id="ARBA00022596"/>
    </source>
</evidence>
<dbReference type="HAMAP" id="MF_00476">
    <property type="entry name" value="NikR"/>
    <property type="match status" value="1"/>
</dbReference>
<dbReference type="NCBIfam" id="NF002169">
    <property type="entry name" value="PRK01002.1"/>
    <property type="match status" value="1"/>
</dbReference>
<keyword evidence="3 7" id="KW-0479">Metal-binding</keyword>
<protein>
    <recommendedName>
        <fullName evidence="7">Putative nickel-responsive regulator</fullName>
    </recommendedName>
</protein>
<keyword evidence="4 7" id="KW-0805">Transcription regulation</keyword>
<feature type="binding site" evidence="7">
    <location>
        <position position="76"/>
    </location>
    <ligand>
        <name>Ni(2+)</name>
        <dbReference type="ChEBI" id="CHEBI:49786"/>
    </ligand>
</feature>
<evidence type="ECO:0000259" key="9">
    <source>
        <dbReference type="Pfam" id="PF08753"/>
    </source>
</evidence>
<keyword evidence="6 7" id="KW-0804">Transcription</keyword>
<comment type="cofactor">
    <cofactor evidence="7">
        <name>Ni(2+)</name>
        <dbReference type="ChEBI" id="CHEBI:49786"/>
    </cofactor>
    <text evidence="7">Binds 1 nickel ion per subunit.</text>
</comment>
<evidence type="ECO:0000313" key="10">
    <source>
        <dbReference type="EMBL" id="MBB5347867.1"/>
    </source>
</evidence>
<comment type="function">
    <text evidence="7">Transcriptional regulator.</text>
</comment>
<dbReference type="InterPro" id="IPR045865">
    <property type="entry name" value="ACT-like_dom_sf"/>
</dbReference>
<gene>
    <name evidence="10" type="ORF">HNQ81_001596</name>
</gene>
<evidence type="ECO:0000256" key="1">
    <source>
        <dbReference type="ARBA" id="ARBA00008478"/>
    </source>
</evidence>
<dbReference type="NCBIfam" id="NF003381">
    <property type="entry name" value="PRK04460.1"/>
    <property type="match status" value="1"/>
</dbReference>
<dbReference type="NCBIfam" id="NF002815">
    <property type="entry name" value="PRK02967.1"/>
    <property type="match status" value="1"/>
</dbReference>
<dbReference type="Gene3D" id="1.10.1220.10">
    <property type="entry name" value="Met repressor-like"/>
    <property type="match status" value="1"/>
</dbReference>
<name>A0A840UNN5_9BACT</name>
<proteinExistence type="inferred from homology"/>
<evidence type="ECO:0000259" key="8">
    <source>
        <dbReference type="Pfam" id="PF01402"/>
    </source>
</evidence>
<dbReference type="GO" id="GO:0016151">
    <property type="term" value="F:nickel cation binding"/>
    <property type="evidence" value="ECO:0007669"/>
    <property type="project" value="UniProtKB-UniRule"/>
</dbReference>
<feature type="binding site" evidence="7">
    <location>
        <position position="95"/>
    </location>
    <ligand>
        <name>Ni(2+)</name>
        <dbReference type="ChEBI" id="CHEBI:49786"/>
    </ligand>
</feature>
<dbReference type="Pfam" id="PF01402">
    <property type="entry name" value="RHH_1"/>
    <property type="match status" value="1"/>
</dbReference>
<comment type="similarity">
    <text evidence="1 7">Belongs to the transcriptional regulatory CopG/NikR family.</text>
</comment>
<accession>A0A840UNN5</accession>
<dbReference type="InterPro" id="IPR002145">
    <property type="entry name" value="CopG"/>
</dbReference>
<keyword evidence="11" id="KW-1185">Reference proteome</keyword>
<dbReference type="SUPFAM" id="SSF47598">
    <property type="entry name" value="Ribbon-helix-helix"/>
    <property type="match status" value="1"/>
</dbReference>
<keyword evidence="5 7" id="KW-0238">DNA-binding</keyword>
<evidence type="ECO:0000256" key="5">
    <source>
        <dbReference type="ARBA" id="ARBA00023125"/>
    </source>
</evidence>
<evidence type="ECO:0000256" key="3">
    <source>
        <dbReference type="ARBA" id="ARBA00022723"/>
    </source>
</evidence>
<dbReference type="InterPro" id="IPR022988">
    <property type="entry name" value="Ni_resp_reg_NikR"/>
</dbReference>
<dbReference type="InterPro" id="IPR013321">
    <property type="entry name" value="Arc_rbn_hlx_hlx"/>
</dbReference>
<dbReference type="InterPro" id="IPR010985">
    <property type="entry name" value="Ribbon_hlx_hlx"/>
</dbReference>
<reference evidence="10 11" key="1">
    <citation type="submission" date="2020-08" db="EMBL/GenBank/DDBJ databases">
        <title>Genomic Encyclopedia of Type Strains, Phase IV (KMG-IV): sequencing the most valuable type-strain genomes for metagenomic binning, comparative biology and taxonomic classification.</title>
        <authorList>
            <person name="Goeker M."/>
        </authorList>
    </citation>
    <scope>NUCLEOTIDE SEQUENCE [LARGE SCALE GENOMIC DNA]</scope>
    <source>
        <strain evidence="10 11">DSM 28570</strain>
    </source>
</reference>
<dbReference type="EMBL" id="JACHEO010000007">
    <property type="protein sequence ID" value="MBB5347867.1"/>
    <property type="molecule type" value="Genomic_DNA"/>
</dbReference>
<dbReference type="PANTHER" id="PTHR34719:SF2">
    <property type="entry name" value="NICKEL-RESPONSIVE REGULATOR"/>
    <property type="match status" value="1"/>
</dbReference>
<dbReference type="GO" id="GO:0003700">
    <property type="term" value="F:DNA-binding transcription factor activity"/>
    <property type="evidence" value="ECO:0007669"/>
    <property type="project" value="UniProtKB-UniRule"/>
</dbReference>
<organism evidence="10 11">
    <name type="scientific">Desulfoprunum benzoelyticum</name>
    <dbReference type="NCBI Taxonomy" id="1506996"/>
    <lineage>
        <taxon>Bacteria</taxon>
        <taxon>Pseudomonadati</taxon>
        <taxon>Thermodesulfobacteriota</taxon>
        <taxon>Desulfobulbia</taxon>
        <taxon>Desulfobulbales</taxon>
        <taxon>Desulfobulbaceae</taxon>
        <taxon>Desulfoprunum</taxon>
    </lineage>
</organism>
<dbReference type="Pfam" id="PF08753">
    <property type="entry name" value="NikR_C"/>
    <property type="match status" value="1"/>
</dbReference>
<comment type="caution">
    <text evidence="10">The sequence shown here is derived from an EMBL/GenBank/DDBJ whole genome shotgun (WGS) entry which is preliminary data.</text>
</comment>
<dbReference type="NCBIfam" id="NF001884">
    <property type="entry name" value="PRK00630.1"/>
    <property type="match status" value="1"/>
</dbReference>
<feature type="binding site" evidence="7">
    <location>
        <position position="87"/>
    </location>
    <ligand>
        <name>Ni(2+)</name>
        <dbReference type="ChEBI" id="CHEBI:49786"/>
    </ligand>
</feature>
<evidence type="ECO:0000256" key="4">
    <source>
        <dbReference type="ARBA" id="ARBA00023015"/>
    </source>
</evidence>
<dbReference type="GO" id="GO:0003677">
    <property type="term" value="F:DNA binding"/>
    <property type="evidence" value="ECO:0007669"/>
    <property type="project" value="UniProtKB-KW"/>
</dbReference>
<dbReference type="SUPFAM" id="SSF55021">
    <property type="entry name" value="ACT-like"/>
    <property type="match status" value="1"/>
</dbReference>
<feature type="domain" description="Transcription factor NikR nickel binding C-terminal" evidence="9">
    <location>
        <begin position="53"/>
        <end position="128"/>
    </location>
</feature>
<dbReference type="PANTHER" id="PTHR34719">
    <property type="entry name" value="NICKEL-RESPONSIVE REGULATOR"/>
    <property type="match status" value="1"/>
</dbReference>
<dbReference type="RefSeq" id="WP_183350045.1">
    <property type="nucleotide sequence ID" value="NZ_JACHEO010000007.1"/>
</dbReference>
<dbReference type="CDD" id="cd22231">
    <property type="entry name" value="RHH_NikR_HicB-like"/>
    <property type="match status" value="1"/>
</dbReference>
<evidence type="ECO:0000256" key="6">
    <source>
        <dbReference type="ARBA" id="ARBA00023163"/>
    </source>
</evidence>
<dbReference type="Proteomes" id="UP000539642">
    <property type="component" value="Unassembled WGS sequence"/>
</dbReference>
<keyword evidence="2 7" id="KW-0533">Nickel</keyword>
<evidence type="ECO:0000256" key="7">
    <source>
        <dbReference type="HAMAP-Rule" id="MF_00476"/>
    </source>
</evidence>
<evidence type="ECO:0000313" key="11">
    <source>
        <dbReference type="Proteomes" id="UP000539642"/>
    </source>
</evidence>
<dbReference type="InterPro" id="IPR014864">
    <property type="entry name" value="TF_NikR_Ni-bd_C"/>
</dbReference>
<dbReference type="InterPro" id="IPR027271">
    <property type="entry name" value="Acetolactate_synth/TF_NikR_C"/>
</dbReference>
<feature type="binding site" evidence="7">
    <location>
        <position position="89"/>
    </location>
    <ligand>
        <name>Ni(2+)</name>
        <dbReference type="ChEBI" id="CHEBI:49786"/>
    </ligand>
</feature>
<dbReference type="GO" id="GO:0010045">
    <property type="term" value="P:response to nickel cation"/>
    <property type="evidence" value="ECO:0007669"/>
    <property type="project" value="InterPro"/>
</dbReference>
<sequence length="136" mass="15924">MLKRFSISLEENLLEIFDNHIRARSYTNRSEAIRDLIRKAFVKKEWQADKEVMGVISLVYDHHQHKLQDKVTEVQHGYHHHIVSTTHVHMDHDNCLEVIIVRGKAREIQELSDKLVALRGIRDGHLAMSSTGRFLH</sequence>
<feature type="domain" description="Ribbon-helix-helix protein CopG" evidence="8">
    <location>
        <begin position="3"/>
        <end position="40"/>
    </location>
</feature>
<dbReference type="InterPro" id="IPR050192">
    <property type="entry name" value="CopG/NikR_regulator"/>
</dbReference>
<dbReference type="AlphaFoldDB" id="A0A840UNN5"/>